<organism evidence="3 4">
    <name type="scientific">Helianthus annuus</name>
    <name type="common">Common sunflower</name>
    <dbReference type="NCBI Taxonomy" id="4232"/>
    <lineage>
        <taxon>Eukaryota</taxon>
        <taxon>Viridiplantae</taxon>
        <taxon>Streptophyta</taxon>
        <taxon>Embryophyta</taxon>
        <taxon>Tracheophyta</taxon>
        <taxon>Spermatophyta</taxon>
        <taxon>Magnoliopsida</taxon>
        <taxon>eudicotyledons</taxon>
        <taxon>Gunneridae</taxon>
        <taxon>Pentapetalae</taxon>
        <taxon>asterids</taxon>
        <taxon>campanulids</taxon>
        <taxon>Asterales</taxon>
        <taxon>Asteraceae</taxon>
        <taxon>Asteroideae</taxon>
        <taxon>Heliantheae alliance</taxon>
        <taxon>Heliantheae</taxon>
        <taxon>Helianthus</taxon>
    </lineage>
</organism>
<keyword evidence="4" id="KW-1185">Reference proteome</keyword>
<evidence type="ECO:0000256" key="1">
    <source>
        <dbReference type="ARBA" id="ARBA00022860"/>
    </source>
</evidence>
<comment type="similarity">
    <text evidence="2">Belongs to the IQD family.</text>
</comment>
<proteinExistence type="inferred from homology"/>
<keyword evidence="1" id="KW-0112">Calmodulin-binding</keyword>
<evidence type="ECO:0000256" key="2">
    <source>
        <dbReference type="ARBA" id="ARBA00024341"/>
    </source>
</evidence>
<dbReference type="Gramene" id="mRNA:HanXRQr2_Chr15g0696661">
    <property type="protein sequence ID" value="mRNA:HanXRQr2_Chr15g0696661"/>
    <property type="gene ID" value="HanXRQr2_Chr15g0696661"/>
</dbReference>
<dbReference type="PROSITE" id="PS50096">
    <property type="entry name" value="IQ"/>
    <property type="match status" value="1"/>
</dbReference>
<reference evidence="3" key="2">
    <citation type="submission" date="2020-06" db="EMBL/GenBank/DDBJ databases">
        <title>Helianthus annuus Genome sequencing and assembly Release 2.</title>
        <authorList>
            <person name="Gouzy J."/>
            <person name="Langlade N."/>
            <person name="Munos S."/>
        </authorList>
    </citation>
    <scope>NUCLEOTIDE SEQUENCE</scope>
    <source>
        <tissue evidence="3">Leaves</tissue>
    </source>
</reference>
<dbReference type="PANTHER" id="PTHR32295:SF216">
    <property type="entry name" value="PROTEIN IQ-DOMAIN 3"/>
    <property type="match status" value="1"/>
</dbReference>
<reference evidence="3" key="1">
    <citation type="journal article" date="2017" name="Nature">
        <title>The sunflower genome provides insights into oil metabolism, flowering and Asterid evolution.</title>
        <authorList>
            <person name="Badouin H."/>
            <person name="Gouzy J."/>
            <person name="Grassa C.J."/>
            <person name="Murat F."/>
            <person name="Staton S.E."/>
            <person name="Cottret L."/>
            <person name="Lelandais-Briere C."/>
            <person name="Owens G.L."/>
            <person name="Carrere S."/>
            <person name="Mayjonade B."/>
            <person name="Legrand L."/>
            <person name="Gill N."/>
            <person name="Kane N.C."/>
            <person name="Bowers J.E."/>
            <person name="Hubner S."/>
            <person name="Bellec A."/>
            <person name="Berard A."/>
            <person name="Berges H."/>
            <person name="Blanchet N."/>
            <person name="Boniface M.C."/>
            <person name="Brunel D."/>
            <person name="Catrice O."/>
            <person name="Chaidir N."/>
            <person name="Claudel C."/>
            <person name="Donnadieu C."/>
            <person name="Faraut T."/>
            <person name="Fievet G."/>
            <person name="Helmstetter N."/>
            <person name="King M."/>
            <person name="Knapp S.J."/>
            <person name="Lai Z."/>
            <person name="Le Paslier M.C."/>
            <person name="Lippi Y."/>
            <person name="Lorenzon L."/>
            <person name="Mandel J.R."/>
            <person name="Marage G."/>
            <person name="Marchand G."/>
            <person name="Marquand E."/>
            <person name="Bret-Mestries E."/>
            <person name="Morien E."/>
            <person name="Nambeesan S."/>
            <person name="Nguyen T."/>
            <person name="Pegot-Espagnet P."/>
            <person name="Pouilly N."/>
            <person name="Raftis F."/>
            <person name="Sallet E."/>
            <person name="Schiex T."/>
            <person name="Thomas J."/>
            <person name="Vandecasteele C."/>
            <person name="Vares D."/>
            <person name="Vear F."/>
            <person name="Vautrin S."/>
            <person name="Crespi M."/>
            <person name="Mangin B."/>
            <person name="Burke J.M."/>
            <person name="Salse J."/>
            <person name="Munos S."/>
            <person name="Vincourt P."/>
            <person name="Rieseberg L.H."/>
            <person name="Langlade N.B."/>
        </authorList>
    </citation>
    <scope>NUCLEOTIDE SEQUENCE</scope>
    <source>
        <tissue evidence="3">Leaves</tissue>
    </source>
</reference>
<dbReference type="PANTHER" id="PTHR32295">
    <property type="entry name" value="IQ-DOMAIN 5-RELATED"/>
    <property type="match status" value="1"/>
</dbReference>
<dbReference type="Gene3D" id="1.20.5.1190">
    <property type="entry name" value="iswi atpase"/>
    <property type="match status" value="1"/>
</dbReference>
<dbReference type="GO" id="GO:0005516">
    <property type="term" value="F:calmodulin binding"/>
    <property type="evidence" value="ECO:0007669"/>
    <property type="project" value="UniProtKB-KW"/>
</dbReference>
<protein>
    <submittedName>
        <fullName evidence="3">IQ motif, EF-hand binding protein</fullName>
    </submittedName>
</protein>
<evidence type="ECO:0000313" key="3">
    <source>
        <dbReference type="EMBL" id="KAF5764835.1"/>
    </source>
</evidence>
<dbReference type="EMBL" id="MNCJ02000330">
    <property type="protein sequence ID" value="KAF5764835.1"/>
    <property type="molecule type" value="Genomic_DNA"/>
</dbReference>
<sequence>MNRANTHIRLRMTVVAAEVVVAAAHAAAEVVRLTSIVHPSSKSAEEMVATKIQTAYRRHLASRALRALRGLGRLRSVIQGQSVKRQTTSALKCMQTLARVQSQIRSRRVRRNSKEETEASL</sequence>
<comment type="caution">
    <text evidence="3">The sequence shown here is derived from an EMBL/GenBank/DDBJ whole genome shotgun (WGS) entry which is preliminary data.</text>
</comment>
<dbReference type="AlphaFoldDB" id="A0A9K3E0H0"/>
<dbReference type="Proteomes" id="UP000215914">
    <property type="component" value="Unassembled WGS sequence"/>
</dbReference>
<evidence type="ECO:0000313" key="4">
    <source>
        <dbReference type="Proteomes" id="UP000215914"/>
    </source>
</evidence>
<gene>
    <name evidence="3" type="ORF">HanXRQr2_Chr15g0696661</name>
</gene>
<accession>A0A9K3E0H0</accession>
<name>A0A9K3E0H0_HELAN</name>